<name>A0ACC3BI71_9EURO</name>
<accession>A0ACC3BI71</accession>
<proteinExistence type="predicted"/>
<dbReference type="EMBL" id="JAOPJF010000001">
    <property type="protein sequence ID" value="KAK1150262.1"/>
    <property type="molecule type" value="Genomic_DNA"/>
</dbReference>
<reference evidence="1 2" key="1">
    <citation type="journal article" date="2023" name="ACS Omega">
        <title>Identification of the Neoaspergillic Acid Biosynthesis Gene Cluster by Establishing an In Vitro CRISPR-Ribonucleoprotein Genetic System in Aspergillus melleus.</title>
        <authorList>
            <person name="Yuan B."/>
            <person name="Grau M.F."/>
            <person name="Murata R.M."/>
            <person name="Torok T."/>
            <person name="Venkateswaran K."/>
            <person name="Stajich J.E."/>
            <person name="Wang C.C.C."/>
        </authorList>
    </citation>
    <scope>NUCLEOTIDE SEQUENCE [LARGE SCALE GENOMIC DNA]</scope>
    <source>
        <strain evidence="1 2">IMV 1140</strain>
    </source>
</reference>
<sequence>MTTKIFVCGATGTQGGAVTHHLLQNGASVHAIVRDPSSHGGQKLQEVGVTVTQGNYDDEESLRRGLQGCTGLFLNLSPDFTNEKHELDQARRILSIAKASGVNQVVYTSGFAVNQPEKLPYWDPTSFLGKTLLTKQAIEHEVRTTGFASWTILRPANFMSNFLLPLVKFLYAGLVETGVWTTVLSKETLLPNVDPNDIGRFAAEAILNSQRFHAKEIDLASELLSVEDILEELAQATGRQFKAKYLTQEEVDAQLAVNPMIGGQLAMRDMHRFVNMEEVKAWGIPLGTFKGFLERKKESVEKTYSV</sequence>
<comment type="caution">
    <text evidence="1">The sequence shown here is derived from an EMBL/GenBank/DDBJ whole genome shotgun (WGS) entry which is preliminary data.</text>
</comment>
<dbReference type="Proteomes" id="UP001177260">
    <property type="component" value="Unassembled WGS sequence"/>
</dbReference>
<evidence type="ECO:0000313" key="1">
    <source>
        <dbReference type="EMBL" id="KAK1150262.1"/>
    </source>
</evidence>
<organism evidence="1 2">
    <name type="scientific">Aspergillus melleus</name>
    <dbReference type="NCBI Taxonomy" id="138277"/>
    <lineage>
        <taxon>Eukaryota</taxon>
        <taxon>Fungi</taxon>
        <taxon>Dikarya</taxon>
        <taxon>Ascomycota</taxon>
        <taxon>Pezizomycotina</taxon>
        <taxon>Eurotiomycetes</taxon>
        <taxon>Eurotiomycetidae</taxon>
        <taxon>Eurotiales</taxon>
        <taxon>Aspergillaceae</taxon>
        <taxon>Aspergillus</taxon>
        <taxon>Aspergillus subgen. Circumdati</taxon>
    </lineage>
</organism>
<keyword evidence="2" id="KW-1185">Reference proteome</keyword>
<gene>
    <name evidence="1" type="ORF">N8T08_000164</name>
</gene>
<evidence type="ECO:0000313" key="2">
    <source>
        <dbReference type="Proteomes" id="UP001177260"/>
    </source>
</evidence>
<protein>
    <submittedName>
        <fullName evidence="1">Uncharacterized protein</fullName>
    </submittedName>
</protein>